<dbReference type="Pfam" id="PF01887">
    <property type="entry name" value="SAM_HAT_N"/>
    <property type="match status" value="1"/>
</dbReference>
<feature type="domain" description="S-adenosyl-l-methionine hydroxide adenosyltransferase N-terminal" evidence="3">
    <location>
        <begin position="4"/>
        <end position="145"/>
    </location>
</feature>
<dbReference type="AlphaFoldDB" id="A0A3E0HVG1"/>
<dbReference type="EMBL" id="QUNS01000004">
    <property type="protein sequence ID" value="REH50399.1"/>
    <property type="molecule type" value="Genomic_DNA"/>
</dbReference>
<evidence type="ECO:0000256" key="1">
    <source>
        <dbReference type="ARBA" id="ARBA00022691"/>
    </source>
</evidence>
<dbReference type="PANTHER" id="PTHR35092">
    <property type="entry name" value="CHLORINASE MJ1651"/>
    <property type="match status" value="1"/>
</dbReference>
<evidence type="ECO:0000259" key="4">
    <source>
        <dbReference type="Pfam" id="PF20257"/>
    </source>
</evidence>
<evidence type="ECO:0000259" key="3">
    <source>
        <dbReference type="Pfam" id="PF01887"/>
    </source>
</evidence>
<comment type="similarity">
    <text evidence="2">Belongs to the SAM hydrolase / SAM-dependent halogenase family.</text>
</comment>
<keyword evidence="6" id="KW-1185">Reference proteome</keyword>
<dbReference type="PANTHER" id="PTHR35092:SF1">
    <property type="entry name" value="CHLORINASE MJ1651"/>
    <property type="match status" value="1"/>
</dbReference>
<sequence>MSLITLTTDFGTKDHFVGAVKGAIYSELPDAKIVDITHEISPFNITETAYILKNAYKSFPDKTIHVIGVDSELSMDNKHIALELDNHYFICPDNGLISMIASEIKPTKIVEINIHDRIESSFPVLDVFVQVASHIARGGSLSVIGREIDTYKKIIEIKPKVNEQQTIIAGGVIYIDNYGNVITNISKKQFNTIGKGRDYKVTARRYTFSKIYNRYNEIVDYSVTDKRQYDGEKLAIFNSAGFLEIAIYRSNLETVGGASTLLGLEYRDTITVEFENPIKPEFTPIN</sequence>
<dbReference type="PIRSF" id="PIRSF006779">
    <property type="entry name" value="UCP006779"/>
    <property type="match status" value="1"/>
</dbReference>
<dbReference type="OrthoDB" id="9792195at2"/>
<evidence type="ECO:0000313" key="5">
    <source>
        <dbReference type="EMBL" id="REH50399.1"/>
    </source>
</evidence>
<dbReference type="SUPFAM" id="SSF101852">
    <property type="entry name" value="Bacterial fluorinating enzyme, C-terminal domain"/>
    <property type="match status" value="1"/>
</dbReference>
<dbReference type="SUPFAM" id="SSF102522">
    <property type="entry name" value="Bacterial fluorinating enzyme, N-terminal domain"/>
    <property type="match status" value="1"/>
</dbReference>
<dbReference type="Gene3D" id="3.40.50.10790">
    <property type="entry name" value="S-adenosyl-l-methionine hydroxide adenosyltransferase, N-terminal"/>
    <property type="match status" value="1"/>
</dbReference>
<dbReference type="InterPro" id="IPR002747">
    <property type="entry name" value="SAM_OH_AdoTrfase"/>
</dbReference>
<comment type="caution">
    <text evidence="5">The sequence shown here is derived from an EMBL/GenBank/DDBJ whole genome shotgun (WGS) entry which is preliminary data.</text>
</comment>
<feature type="domain" description="S-adenosyl-l-methionine hydroxide adenosyltransferase C-terminal" evidence="4">
    <location>
        <begin position="170"/>
        <end position="271"/>
    </location>
</feature>
<gene>
    <name evidence="5" type="ORF">C7448_10410</name>
</gene>
<evidence type="ECO:0008006" key="7">
    <source>
        <dbReference type="Google" id="ProtNLM"/>
    </source>
</evidence>
<dbReference type="InterPro" id="IPR046470">
    <property type="entry name" value="SAM_HAT_C"/>
</dbReference>
<evidence type="ECO:0000256" key="2">
    <source>
        <dbReference type="ARBA" id="ARBA00024035"/>
    </source>
</evidence>
<protein>
    <recommendedName>
        <fullName evidence="7">S-adenosyl-l-methionine hydroxide adenosyltransferase</fullName>
    </recommendedName>
</protein>
<dbReference type="InterPro" id="IPR046469">
    <property type="entry name" value="SAM_HAT_N"/>
</dbReference>
<dbReference type="Proteomes" id="UP000256884">
    <property type="component" value="Unassembled WGS sequence"/>
</dbReference>
<dbReference type="InterPro" id="IPR023228">
    <property type="entry name" value="SAM_OH_AdoTrfase_N_sf"/>
</dbReference>
<dbReference type="Gene3D" id="2.40.30.90">
    <property type="entry name" value="Bacterial fluorinating enzyme like"/>
    <property type="match status" value="1"/>
</dbReference>
<dbReference type="Pfam" id="PF20257">
    <property type="entry name" value="SAM_HAT_C"/>
    <property type="match status" value="1"/>
</dbReference>
<dbReference type="InterPro" id="IPR023227">
    <property type="entry name" value="SAM_OH_AdoTrfase_C_sf"/>
</dbReference>
<evidence type="ECO:0000313" key="6">
    <source>
        <dbReference type="Proteomes" id="UP000256884"/>
    </source>
</evidence>
<reference evidence="5 6" key="1">
    <citation type="submission" date="2018-08" db="EMBL/GenBank/DDBJ databases">
        <title>Genomic Encyclopedia of Type Strains, Phase IV (KMG-IV): sequencing the most valuable type-strain genomes for metagenomic binning, comparative biology and taxonomic classification.</title>
        <authorList>
            <person name="Goeker M."/>
        </authorList>
    </citation>
    <scope>NUCLEOTIDE SEQUENCE [LARGE SCALE GENOMIC DNA]</scope>
    <source>
        <strain evidence="5 6">DSM 18841</strain>
    </source>
</reference>
<dbReference type="RefSeq" id="WP_115901005.1">
    <property type="nucleotide sequence ID" value="NZ_QUNS01000004.1"/>
</dbReference>
<accession>A0A3E0HVG1</accession>
<proteinExistence type="inferred from homology"/>
<name>A0A3E0HVG1_9FLAO</name>
<organism evidence="5 6">
    <name type="scientific">Tenacibaculum gallaicum</name>
    <dbReference type="NCBI Taxonomy" id="561505"/>
    <lineage>
        <taxon>Bacteria</taxon>
        <taxon>Pseudomonadati</taxon>
        <taxon>Bacteroidota</taxon>
        <taxon>Flavobacteriia</taxon>
        <taxon>Flavobacteriales</taxon>
        <taxon>Flavobacteriaceae</taxon>
        <taxon>Tenacibaculum</taxon>
    </lineage>
</organism>
<keyword evidence="1" id="KW-0949">S-adenosyl-L-methionine</keyword>